<dbReference type="SUPFAM" id="SSF46785">
    <property type="entry name" value="Winged helix' DNA-binding domain"/>
    <property type="match status" value="1"/>
</dbReference>
<dbReference type="GO" id="GO:0003700">
    <property type="term" value="F:DNA-binding transcription factor activity"/>
    <property type="evidence" value="ECO:0007669"/>
    <property type="project" value="InterPro"/>
</dbReference>
<dbReference type="InterPro" id="IPR000835">
    <property type="entry name" value="HTH_MarR-typ"/>
</dbReference>
<organism evidence="2 3">
    <name type="scientific">Nocardioides cavernaquae</name>
    <dbReference type="NCBI Taxonomy" id="2321396"/>
    <lineage>
        <taxon>Bacteria</taxon>
        <taxon>Bacillati</taxon>
        <taxon>Actinomycetota</taxon>
        <taxon>Actinomycetes</taxon>
        <taxon>Propionibacteriales</taxon>
        <taxon>Nocardioidaceae</taxon>
        <taxon>Nocardioides</taxon>
    </lineage>
</organism>
<dbReference type="InterPro" id="IPR036390">
    <property type="entry name" value="WH_DNA-bd_sf"/>
</dbReference>
<accession>A0A3A5HCF1</accession>
<dbReference type="InterPro" id="IPR011991">
    <property type="entry name" value="ArsR-like_HTH"/>
</dbReference>
<dbReference type="RefSeq" id="WP_120061115.1">
    <property type="nucleotide sequence ID" value="NZ_QYRP01000002.1"/>
</dbReference>
<dbReference type="Gene3D" id="1.10.10.10">
    <property type="entry name" value="Winged helix-like DNA-binding domain superfamily/Winged helix DNA-binding domain"/>
    <property type="match status" value="1"/>
</dbReference>
<dbReference type="InterPro" id="IPR050313">
    <property type="entry name" value="Carb_Metab_HTH_regulators"/>
</dbReference>
<evidence type="ECO:0000313" key="3">
    <source>
        <dbReference type="Proteomes" id="UP000276542"/>
    </source>
</evidence>
<dbReference type="AlphaFoldDB" id="A0A3A5HCF1"/>
<keyword evidence="3" id="KW-1185">Reference proteome</keyword>
<evidence type="ECO:0000259" key="1">
    <source>
        <dbReference type="SMART" id="SM00347"/>
    </source>
</evidence>
<gene>
    <name evidence="2" type="ORF">D4739_13550</name>
</gene>
<dbReference type="InterPro" id="IPR036388">
    <property type="entry name" value="WH-like_DNA-bd_sf"/>
</dbReference>
<evidence type="ECO:0000313" key="2">
    <source>
        <dbReference type="EMBL" id="RJS47145.1"/>
    </source>
</evidence>
<dbReference type="SMART" id="SM00347">
    <property type="entry name" value="HTH_MARR"/>
    <property type="match status" value="1"/>
</dbReference>
<reference evidence="3" key="1">
    <citation type="submission" date="2018-09" db="EMBL/GenBank/DDBJ databases">
        <authorList>
            <person name="Zhu H."/>
        </authorList>
    </citation>
    <scope>NUCLEOTIDE SEQUENCE [LARGE SCALE GENOMIC DNA]</scope>
    <source>
        <strain evidence="3">K1W22B-1</strain>
    </source>
</reference>
<dbReference type="Pfam" id="PF12840">
    <property type="entry name" value="HTH_20"/>
    <property type="match status" value="1"/>
</dbReference>
<feature type="domain" description="HTH marR-type" evidence="1">
    <location>
        <begin position="7"/>
        <end position="114"/>
    </location>
</feature>
<dbReference type="EMBL" id="QYRP01000002">
    <property type="protein sequence ID" value="RJS47145.1"/>
    <property type="molecule type" value="Genomic_DNA"/>
</dbReference>
<protein>
    <submittedName>
        <fullName evidence="2">Transcriptional regulator</fullName>
    </submittedName>
</protein>
<dbReference type="OrthoDB" id="3375207at2"/>
<proteinExistence type="predicted"/>
<dbReference type="PANTHER" id="PTHR30363">
    <property type="entry name" value="HTH-TYPE TRANSCRIPTIONAL REGULATOR SRLR-RELATED"/>
    <property type="match status" value="1"/>
</dbReference>
<dbReference type="Proteomes" id="UP000276542">
    <property type="component" value="Unassembled WGS sequence"/>
</dbReference>
<sequence length="230" mass="24923">MQFDRTPAATPEGDAPTRARVVRSIAEHGPRTAADLAAELDLTPAAVRRHLDHLAEAGTLESAEQHVMPGTRGRGRPARVFKLTPAGRDQLENQYDDLATQALRFLRDTQGEEAVVAFARKRVEFIERDFAEVTTARPELSPAEALAEVLTSGGYAAGVRQLPIGEQLCQQHCPVSHVAHEFPQLCEAETEAFSHVLGRHVQRLATIAHGDGVCTTCIPQIPVNKDGAST</sequence>
<name>A0A3A5HCF1_9ACTN</name>
<dbReference type="PANTHER" id="PTHR30363:SF28">
    <property type="entry name" value="TRANSCRIPTIONAL REGULATORY PROTEIN-RELATED"/>
    <property type="match status" value="1"/>
</dbReference>
<comment type="caution">
    <text evidence="2">The sequence shown here is derived from an EMBL/GenBank/DDBJ whole genome shotgun (WGS) entry which is preliminary data.</text>
</comment>
<dbReference type="CDD" id="cd00090">
    <property type="entry name" value="HTH_ARSR"/>
    <property type="match status" value="1"/>
</dbReference>